<dbReference type="SMART" id="SM00369">
    <property type="entry name" value="LRR_TYP"/>
    <property type="match status" value="3"/>
</dbReference>
<dbReference type="PANTHER" id="PTHR48062:SF21">
    <property type="entry name" value="RECEPTOR-LIKE PROTEIN 12"/>
    <property type="match status" value="1"/>
</dbReference>
<name>A0A2Z6MB21_TRISU</name>
<dbReference type="FunFam" id="3.80.10.10:FF:000111">
    <property type="entry name" value="LRR receptor-like serine/threonine-protein kinase ERECTA"/>
    <property type="match status" value="1"/>
</dbReference>
<dbReference type="PANTHER" id="PTHR48062">
    <property type="entry name" value="RECEPTOR-LIKE PROTEIN 14"/>
    <property type="match status" value="1"/>
</dbReference>
<reference evidence="14" key="1">
    <citation type="journal article" date="2017" name="Front. Plant Sci.">
        <title>Climate Clever Clovers: New Paradigm to Reduce the Environmental Footprint of Ruminants by Breeding Low Methanogenic Forages Utilizing Haplotype Variation.</title>
        <authorList>
            <person name="Kaur P."/>
            <person name="Appels R."/>
            <person name="Bayer P.E."/>
            <person name="Keeble-Gagnere G."/>
            <person name="Wang J."/>
            <person name="Hirakawa H."/>
            <person name="Shirasawa K."/>
            <person name="Vercoe P."/>
            <person name="Stefanova K."/>
            <person name="Durmic Z."/>
            <person name="Nichols P."/>
            <person name="Revell C."/>
            <person name="Isobe S.N."/>
            <person name="Edwards D."/>
            <person name="Erskine W."/>
        </authorList>
    </citation>
    <scope>NUCLEOTIDE SEQUENCE [LARGE SCALE GENOMIC DNA]</scope>
    <source>
        <strain evidence="14">cv. Daliak</strain>
    </source>
</reference>
<dbReference type="InterPro" id="IPR032675">
    <property type="entry name" value="LRR_dom_sf"/>
</dbReference>
<dbReference type="InterPro" id="IPR051502">
    <property type="entry name" value="RLP_Defense_Trigger"/>
</dbReference>
<dbReference type="InterPro" id="IPR001611">
    <property type="entry name" value="Leu-rich_rpt"/>
</dbReference>
<evidence type="ECO:0000256" key="9">
    <source>
        <dbReference type="ARBA" id="ARBA00023136"/>
    </source>
</evidence>
<keyword evidence="11" id="KW-0325">Glycoprotein</keyword>
<keyword evidence="9 12" id="KW-0472">Membrane</keyword>
<keyword evidence="5 12" id="KW-0812">Transmembrane</keyword>
<dbReference type="FunFam" id="3.80.10.10:FF:000095">
    <property type="entry name" value="LRR receptor-like serine/threonine-protein kinase GSO1"/>
    <property type="match status" value="1"/>
</dbReference>
<keyword evidence="3" id="KW-1003">Cell membrane</keyword>
<dbReference type="InterPro" id="IPR003591">
    <property type="entry name" value="Leu-rich_rpt_typical-subtyp"/>
</dbReference>
<organism evidence="13 14">
    <name type="scientific">Trifolium subterraneum</name>
    <name type="common">Subterranean clover</name>
    <dbReference type="NCBI Taxonomy" id="3900"/>
    <lineage>
        <taxon>Eukaryota</taxon>
        <taxon>Viridiplantae</taxon>
        <taxon>Streptophyta</taxon>
        <taxon>Embryophyta</taxon>
        <taxon>Tracheophyta</taxon>
        <taxon>Spermatophyta</taxon>
        <taxon>Magnoliopsida</taxon>
        <taxon>eudicotyledons</taxon>
        <taxon>Gunneridae</taxon>
        <taxon>Pentapetalae</taxon>
        <taxon>rosids</taxon>
        <taxon>fabids</taxon>
        <taxon>Fabales</taxon>
        <taxon>Fabaceae</taxon>
        <taxon>Papilionoideae</taxon>
        <taxon>50 kb inversion clade</taxon>
        <taxon>NPAAA clade</taxon>
        <taxon>Hologalegina</taxon>
        <taxon>IRL clade</taxon>
        <taxon>Trifolieae</taxon>
        <taxon>Trifolium</taxon>
    </lineage>
</organism>
<keyword evidence="10" id="KW-0675">Receptor</keyword>
<dbReference type="GO" id="GO:0005886">
    <property type="term" value="C:plasma membrane"/>
    <property type="evidence" value="ECO:0007669"/>
    <property type="project" value="UniProtKB-SubCell"/>
</dbReference>
<evidence type="ECO:0000313" key="14">
    <source>
        <dbReference type="Proteomes" id="UP000242715"/>
    </source>
</evidence>
<keyword evidence="14" id="KW-1185">Reference proteome</keyword>
<feature type="transmembrane region" description="Helical" evidence="12">
    <location>
        <begin position="535"/>
        <end position="551"/>
    </location>
</feature>
<evidence type="ECO:0000256" key="5">
    <source>
        <dbReference type="ARBA" id="ARBA00022692"/>
    </source>
</evidence>
<dbReference type="AlphaFoldDB" id="A0A2Z6MB21"/>
<evidence type="ECO:0000256" key="11">
    <source>
        <dbReference type="ARBA" id="ARBA00023180"/>
    </source>
</evidence>
<evidence type="ECO:0000256" key="1">
    <source>
        <dbReference type="ARBA" id="ARBA00004251"/>
    </source>
</evidence>
<evidence type="ECO:0000256" key="7">
    <source>
        <dbReference type="ARBA" id="ARBA00022737"/>
    </source>
</evidence>
<dbReference type="Gene3D" id="3.80.10.10">
    <property type="entry name" value="Ribonuclease Inhibitor"/>
    <property type="match status" value="2"/>
</dbReference>
<evidence type="ECO:0000256" key="2">
    <source>
        <dbReference type="ARBA" id="ARBA00009592"/>
    </source>
</evidence>
<evidence type="ECO:0000256" key="10">
    <source>
        <dbReference type="ARBA" id="ARBA00023170"/>
    </source>
</evidence>
<accession>A0A2Z6MB21</accession>
<comment type="similarity">
    <text evidence="2">Belongs to the RLP family.</text>
</comment>
<dbReference type="OrthoDB" id="1424602at2759"/>
<evidence type="ECO:0000256" key="4">
    <source>
        <dbReference type="ARBA" id="ARBA00022614"/>
    </source>
</evidence>
<evidence type="ECO:0000256" key="12">
    <source>
        <dbReference type="SAM" id="Phobius"/>
    </source>
</evidence>
<comment type="subcellular location">
    <subcellularLocation>
        <location evidence="1">Cell membrane</location>
        <topology evidence="1">Single-pass type I membrane protein</topology>
    </subcellularLocation>
</comment>
<evidence type="ECO:0000256" key="6">
    <source>
        <dbReference type="ARBA" id="ARBA00022729"/>
    </source>
</evidence>
<proteinExistence type="inferred from homology"/>
<dbReference type="SUPFAM" id="SSF52058">
    <property type="entry name" value="L domain-like"/>
    <property type="match status" value="2"/>
</dbReference>
<sequence>MEELILANCSFTGDFQLPSRPRLNLVGIDVSNNAITCQMLSNNMTSIFPKLVDLNMSENAIDDGLILYELSQMTSLDVLDLSDNHLSGEIPYNLFRNGSQMTILSLSKNNLHGLIPPMLSILSLLECLFLDGNILSGSIPSDFFNSSTIELLDISNNHFIGKIPSQMNCPSLIELSMSNNHFEGSIPSAFATLESIIYLDLSKNNLTGCIPSFVNSPISFIHLSNNNLTCFAERMFGEGSSIVTLDINNNEMRNEIHDLIHDLHHTRLSILLMKGNHFTGNIPKSVCQMIHLNLLDLSYNDFVGEMPKCLGKMPFANKDPEESRKLFDGPTVGKQANINRFGKEKAAFTSKKRLEIYTINVLIYMSGIDLSHNKLNGSIPSELGNLIRIRSLNLSNNFFIGKIPTTFSNLVQVESLDLSFNMLSGQIPPQLTGLTSLEVFSVAHNNLSGPTPERKGQFITFDQSSYEGNQFLCGPPLPKSCNAPTLLPNGLNKDDGDDHIWVDMYVFCVSFVVAYTSILLVILIVLYINPYWRQAWFYYTGLMGMNSYYFIKDNLFCLF</sequence>
<gene>
    <name evidence="13" type="ORF">TSUD_165490</name>
</gene>
<keyword evidence="7" id="KW-0677">Repeat</keyword>
<evidence type="ECO:0000256" key="3">
    <source>
        <dbReference type="ARBA" id="ARBA00022475"/>
    </source>
</evidence>
<dbReference type="EMBL" id="DF973386">
    <property type="protein sequence ID" value="GAU29031.1"/>
    <property type="molecule type" value="Genomic_DNA"/>
</dbReference>
<dbReference type="Proteomes" id="UP000242715">
    <property type="component" value="Unassembled WGS sequence"/>
</dbReference>
<evidence type="ECO:0000313" key="13">
    <source>
        <dbReference type="EMBL" id="GAU29031.1"/>
    </source>
</evidence>
<evidence type="ECO:0000256" key="8">
    <source>
        <dbReference type="ARBA" id="ARBA00022989"/>
    </source>
</evidence>
<keyword evidence="6" id="KW-0732">Signal</keyword>
<dbReference type="Pfam" id="PF00560">
    <property type="entry name" value="LRR_1"/>
    <property type="match status" value="8"/>
</dbReference>
<feature type="transmembrane region" description="Helical" evidence="12">
    <location>
        <begin position="504"/>
        <end position="528"/>
    </location>
</feature>
<keyword evidence="4" id="KW-0433">Leucine-rich repeat</keyword>
<protein>
    <submittedName>
        <fullName evidence="13">Uncharacterized protein</fullName>
    </submittedName>
</protein>
<keyword evidence="8 12" id="KW-1133">Transmembrane helix</keyword>